<evidence type="ECO:0000256" key="6">
    <source>
        <dbReference type="ARBA" id="ARBA00035207"/>
    </source>
</evidence>
<feature type="compositionally biased region" description="Basic residues" evidence="11">
    <location>
        <begin position="134"/>
        <end position="146"/>
    </location>
</feature>
<dbReference type="InterPro" id="IPR001063">
    <property type="entry name" value="Ribosomal_uL22"/>
</dbReference>
<dbReference type="Gene3D" id="3.90.470.10">
    <property type="entry name" value="Ribosomal protein L22/L17"/>
    <property type="match status" value="1"/>
</dbReference>
<dbReference type="Pfam" id="PF00237">
    <property type="entry name" value="Ribosomal_L22"/>
    <property type="match status" value="1"/>
</dbReference>
<dbReference type="InterPro" id="IPR005727">
    <property type="entry name" value="Ribosomal_uL22_bac/chlpt-type"/>
</dbReference>
<evidence type="ECO:0000313" key="13">
    <source>
        <dbReference type="Proteomes" id="UP000185891"/>
    </source>
</evidence>
<gene>
    <name evidence="7" type="primary">rplV</name>
    <name evidence="12" type="ORF">A3E89_02885</name>
</gene>
<dbReference type="PANTHER" id="PTHR13501:SF8">
    <property type="entry name" value="LARGE RIBOSOMAL SUBUNIT PROTEIN UL22M"/>
    <property type="match status" value="1"/>
</dbReference>
<organism evidence="12 13">
    <name type="scientific">Candidatus Campbellbacteria bacterium RIFCSPHIGHO2_12_FULL_35_10</name>
    <dbReference type="NCBI Taxonomy" id="1797578"/>
    <lineage>
        <taxon>Bacteria</taxon>
        <taxon>Candidatus Campbelliibacteriota</taxon>
    </lineage>
</organism>
<dbReference type="InterPro" id="IPR036394">
    <property type="entry name" value="Ribosomal_uL22_sf"/>
</dbReference>
<dbReference type="AlphaFoldDB" id="A0A1F5ELY2"/>
<evidence type="ECO:0000256" key="9">
    <source>
        <dbReference type="RuleBase" id="RU004006"/>
    </source>
</evidence>
<dbReference type="GO" id="GO:0022625">
    <property type="term" value="C:cytosolic large ribosomal subunit"/>
    <property type="evidence" value="ECO:0007669"/>
    <property type="project" value="TreeGrafter"/>
</dbReference>
<dbReference type="InterPro" id="IPR047867">
    <property type="entry name" value="Ribosomal_uL22_bac/org-type"/>
</dbReference>
<accession>A0A1F5ELY2</accession>
<feature type="region of interest" description="Disordered" evidence="11">
    <location>
        <begin position="110"/>
        <end position="146"/>
    </location>
</feature>
<evidence type="ECO:0000256" key="10">
    <source>
        <dbReference type="RuleBase" id="RU004008"/>
    </source>
</evidence>
<proteinExistence type="inferred from homology"/>
<dbReference type="GO" id="GO:0006412">
    <property type="term" value="P:translation"/>
    <property type="evidence" value="ECO:0007669"/>
    <property type="project" value="UniProtKB-UniRule"/>
</dbReference>
<comment type="subunit">
    <text evidence="7 9">Part of the 50S ribosomal subunit.</text>
</comment>
<evidence type="ECO:0000256" key="5">
    <source>
        <dbReference type="ARBA" id="ARBA00023274"/>
    </source>
</evidence>
<evidence type="ECO:0000256" key="4">
    <source>
        <dbReference type="ARBA" id="ARBA00022980"/>
    </source>
</evidence>
<dbReference type="CDD" id="cd00336">
    <property type="entry name" value="Ribosomal_L22"/>
    <property type="match status" value="1"/>
</dbReference>
<dbReference type="GO" id="GO:0019843">
    <property type="term" value="F:rRNA binding"/>
    <property type="evidence" value="ECO:0007669"/>
    <property type="project" value="UniProtKB-UniRule"/>
</dbReference>
<comment type="similarity">
    <text evidence="1 7 8">Belongs to the universal ribosomal protein uL22 family.</text>
</comment>
<evidence type="ECO:0000256" key="8">
    <source>
        <dbReference type="RuleBase" id="RU004005"/>
    </source>
</evidence>
<keyword evidence="3 7" id="KW-0694">RNA-binding</keyword>
<protein>
    <recommendedName>
        <fullName evidence="6 7">Large ribosomal subunit protein uL22</fullName>
    </recommendedName>
</protein>
<evidence type="ECO:0000256" key="11">
    <source>
        <dbReference type="SAM" id="MobiDB-lite"/>
    </source>
</evidence>
<comment type="function">
    <text evidence="7 10">This protein binds specifically to 23S rRNA; its binding is stimulated by other ribosomal proteins, e.g., L4, L17, and L20. It is important during the early stages of 50S assembly. It makes multiple contacts with different domains of the 23S rRNA in the assembled 50S subunit and ribosome.</text>
</comment>
<dbReference type="Proteomes" id="UP000185891">
    <property type="component" value="Unassembled WGS sequence"/>
</dbReference>
<name>A0A1F5ELY2_9BACT</name>
<keyword evidence="2 7" id="KW-0699">rRNA-binding</keyword>
<evidence type="ECO:0000256" key="1">
    <source>
        <dbReference type="ARBA" id="ARBA00009451"/>
    </source>
</evidence>
<dbReference type="HAMAP" id="MF_01331_B">
    <property type="entry name" value="Ribosomal_uL22_B"/>
    <property type="match status" value="1"/>
</dbReference>
<dbReference type="SUPFAM" id="SSF54843">
    <property type="entry name" value="Ribosomal protein L22"/>
    <property type="match status" value="1"/>
</dbReference>
<evidence type="ECO:0000256" key="3">
    <source>
        <dbReference type="ARBA" id="ARBA00022884"/>
    </source>
</evidence>
<dbReference type="GO" id="GO:0003735">
    <property type="term" value="F:structural constituent of ribosome"/>
    <property type="evidence" value="ECO:0007669"/>
    <property type="project" value="InterPro"/>
</dbReference>
<keyword evidence="5 7" id="KW-0687">Ribonucleoprotein</keyword>
<dbReference type="PANTHER" id="PTHR13501">
    <property type="entry name" value="CHLOROPLAST 50S RIBOSOMAL PROTEIN L22-RELATED"/>
    <property type="match status" value="1"/>
</dbReference>
<comment type="function">
    <text evidence="7">The globular domain of the protein is located near the polypeptide exit tunnel on the outside of the subunit, while an extended beta-hairpin is found that lines the wall of the exit tunnel in the center of the 70S ribosome.</text>
</comment>
<evidence type="ECO:0000256" key="2">
    <source>
        <dbReference type="ARBA" id="ARBA00022730"/>
    </source>
</evidence>
<reference evidence="12 13" key="1">
    <citation type="journal article" date="2016" name="Nat. Commun.">
        <title>Thousands of microbial genomes shed light on interconnected biogeochemical processes in an aquifer system.</title>
        <authorList>
            <person name="Anantharaman K."/>
            <person name="Brown C.T."/>
            <person name="Hug L.A."/>
            <person name="Sharon I."/>
            <person name="Castelle C.J."/>
            <person name="Probst A.J."/>
            <person name="Thomas B.C."/>
            <person name="Singh A."/>
            <person name="Wilkins M.J."/>
            <person name="Karaoz U."/>
            <person name="Brodie E.L."/>
            <person name="Williams K.H."/>
            <person name="Hubbard S.S."/>
            <person name="Banfield J.F."/>
        </authorList>
    </citation>
    <scope>NUCLEOTIDE SEQUENCE [LARGE SCALE GENOMIC DNA]</scope>
</reference>
<sequence>MLVKAELKNYRQSPRKVRLVANLIKGKKVDRALMELNYLDKKAAPALKKLIDSAVANAKHNFNLDKESLVVKEMRVDEGIVMKRWMPGARGRAFPFKRRNSHVVVTLEGGDKETAKKETKAKTVKKETKSEKKTVKKAVKPKTTKK</sequence>
<dbReference type="NCBIfam" id="TIGR01044">
    <property type="entry name" value="rplV_bact"/>
    <property type="match status" value="1"/>
</dbReference>
<dbReference type="EMBL" id="MFAA01000036">
    <property type="protein sequence ID" value="OGD68402.1"/>
    <property type="molecule type" value="Genomic_DNA"/>
</dbReference>
<evidence type="ECO:0000256" key="7">
    <source>
        <dbReference type="HAMAP-Rule" id="MF_01331"/>
    </source>
</evidence>
<feature type="compositionally biased region" description="Basic and acidic residues" evidence="11">
    <location>
        <begin position="110"/>
        <end position="133"/>
    </location>
</feature>
<keyword evidence="4 7" id="KW-0689">Ribosomal protein</keyword>
<evidence type="ECO:0000313" key="12">
    <source>
        <dbReference type="EMBL" id="OGD68402.1"/>
    </source>
</evidence>
<comment type="caution">
    <text evidence="12">The sequence shown here is derived from an EMBL/GenBank/DDBJ whole genome shotgun (WGS) entry which is preliminary data.</text>
</comment>